<feature type="region of interest" description="Disordered" evidence="1">
    <location>
        <begin position="1"/>
        <end position="44"/>
    </location>
</feature>
<feature type="compositionally biased region" description="Basic and acidic residues" evidence="1">
    <location>
        <begin position="8"/>
        <end position="32"/>
    </location>
</feature>
<name>A0A1M6NVG5_9FLAO</name>
<dbReference type="Proteomes" id="UP000184172">
    <property type="component" value="Unassembled WGS sequence"/>
</dbReference>
<protein>
    <submittedName>
        <fullName evidence="2">Uncharacterized protein</fullName>
    </submittedName>
</protein>
<feature type="compositionally biased region" description="Polar residues" evidence="1">
    <location>
        <begin position="35"/>
        <end position="44"/>
    </location>
</feature>
<dbReference type="STRING" id="797419.SAMN05216556_13614"/>
<evidence type="ECO:0000313" key="3">
    <source>
        <dbReference type="Proteomes" id="UP000184172"/>
    </source>
</evidence>
<gene>
    <name evidence="2" type="ORF">SAMN04487908_13912</name>
</gene>
<evidence type="ECO:0000256" key="1">
    <source>
        <dbReference type="SAM" id="MobiDB-lite"/>
    </source>
</evidence>
<accession>A0A1M6NVG5</accession>
<dbReference type="RefSeq" id="WP_262481129.1">
    <property type="nucleotide sequence ID" value="NZ_FNNS01000036.1"/>
</dbReference>
<keyword evidence="3" id="KW-1185">Reference proteome</keyword>
<proteinExistence type="predicted"/>
<dbReference type="EMBL" id="FQYV01000039">
    <property type="protein sequence ID" value="SHJ99641.1"/>
    <property type="molecule type" value="Genomic_DNA"/>
</dbReference>
<organism evidence="2 3">
    <name type="scientific">Aequorivita viscosa</name>
    <dbReference type="NCBI Taxonomy" id="797419"/>
    <lineage>
        <taxon>Bacteria</taxon>
        <taxon>Pseudomonadati</taxon>
        <taxon>Bacteroidota</taxon>
        <taxon>Flavobacteriia</taxon>
        <taxon>Flavobacteriales</taxon>
        <taxon>Flavobacteriaceae</taxon>
        <taxon>Aequorivita</taxon>
    </lineage>
</organism>
<reference evidence="3" key="1">
    <citation type="submission" date="2016-11" db="EMBL/GenBank/DDBJ databases">
        <authorList>
            <person name="Varghese N."/>
            <person name="Submissions S."/>
        </authorList>
    </citation>
    <scope>NUCLEOTIDE SEQUENCE [LARGE SCALE GENOMIC DNA]</scope>
    <source>
        <strain evidence="3">DSM 26349</strain>
    </source>
</reference>
<evidence type="ECO:0000313" key="2">
    <source>
        <dbReference type="EMBL" id="SHJ99641.1"/>
    </source>
</evidence>
<dbReference type="AlphaFoldDB" id="A0A1M6NVG5"/>
<sequence length="44" mass="5064">MGDTQDGFGKKRDHNQYGEVEKDKKDKKDVKLPKSPNQGTKEEE</sequence>